<proteinExistence type="predicted"/>
<gene>
    <name evidence="2" type="ORF">FRACA_4010002</name>
</gene>
<dbReference type="AlphaFoldDB" id="A0A2I2KWR9"/>
<name>A0A2I2KWR9_9ACTN</name>
<dbReference type="Gene3D" id="3.40.630.30">
    <property type="match status" value="1"/>
</dbReference>
<dbReference type="PROSITE" id="PS51186">
    <property type="entry name" value="GNAT"/>
    <property type="match status" value="1"/>
</dbReference>
<keyword evidence="3" id="KW-1185">Reference proteome</keyword>
<dbReference type="Pfam" id="PF13302">
    <property type="entry name" value="Acetyltransf_3"/>
    <property type="match status" value="1"/>
</dbReference>
<dbReference type="InterPro" id="IPR051531">
    <property type="entry name" value="N-acetyltransferase"/>
</dbReference>
<dbReference type="Proteomes" id="UP000234331">
    <property type="component" value="Unassembled WGS sequence"/>
</dbReference>
<dbReference type="EMBL" id="FZMO01000337">
    <property type="protein sequence ID" value="SNQ50109.1"/>
    <property type="molecule type" value="Genomic_DNA"/>
</dbReference>
<evidence type="ECO:0000259" key="1">
    <source>
        <dbReference type="PROSITE" id="PS51186"/>
    </source>
</evidence>
<evidence type="ECO:0000313" key="3">
    <source>
        <dbReference type="Proteomes" id="UP000234331"/>
    </source>
</evidence>
<feature type="domain" description="N-acetyltransferase" evidence="1">
    <location>
        <begin position="19"/>
        <end position="177"/>
    </location>
</feature>
<organism evidence="2 3">
    <name type="scientific">Frankia canadensis</name>
    <dbReference type="NCBI Taxonomy" id="1836972"/>
    <lineage>
        <taxon>Bacteria</taxon>
        <taxon>Bacillati</taxon>
        <taxon>Actinomycetota</taxon>
        <taxon>Actinomycetes</taxon>
        <taxon>Frankiales</taxon>
        <taxon>Frankiaceae</taxon>
        <taxon>Frankia</taxon>
    </lineage>
</organism>
<dbReference type="InterPro" id="IPR000182">
    <property type="entry name" value="GNAT_dom"/>
</dbReference>
<sequence>MITTKVTGSTIPTLTTDRLLLRPLANGDVPGFVEIWSDPEFTRHIGGWHDPDGVWHAMAANIGCWALTGVGPWAVVERPTGDLVGRAGLWTEPGWPGIEVVWFLRRDRWGRGYAREAAAAAIDWVLAERPDLTEIVSVILPANIASVRVARRLGMTRTRLQALHGAEHAVYAISRADWSVARTRLSPRGTDR</sequence>
<dbReference type="PANTHER" id="PTHR43792:SF1">
    <property type="entry name" value="N-ACETYLTRANSFERASE DOMAIN-CONTAINING PROTEIN"/>
    <property type="match status" value="1"/>
</dbReference>
<protein>
    <submittedName>
        <fullName evidence="2">Acetyltransferase, ribosomal protein N-acetylase</fullName>
    </submittedName>
</protein>
<dbReference type="SUPFAM" id="SSF55729">
    <property type="entry name" value="Acyl-CoA N-acyltransferases (Nat)"/>
    <property type="match status" value="1"/>
</dbReference>
<reference evidence="2 3" key="1">
    <citation type="submission" date="2017-06" db="EMBL/GenBank/DDBJ databases">
        <authorList>
            <person name="Kim H.J."/>
            <person name="Triplett B.A."/>
        </authorList>
    </citation>
    <scope>NUCLEOTIDE SEQUENCE [LARGE SCALE GENOMIC DNA]</scope>
    <source>
        <strain evidence="2">FRACA_ARgP5</strain>
    </source>
</reference>
<dbReference type="PANTHER" id="PTHR43792">
    <property type="entry name" value="GNAT FAMILY, PUTATIVE (AFU_ORTHOLOGUE AFUA_3G00765)-RELATED-RELATED"/>
    <property type="match status" value="1"/>
</dbReference>
<keyword evidence="2" id="KW-0687">Ribonucleoprotein</keyword>
<keyword evidence="2" id="KW-0808">Transferase</keyword>
<dbReference type="OrthoDB" id="3533156at2"/>
<dbReference type="RefSeq" id="WP_101833453.1">
    <property type="nucleotide sequence ID" value="NZ_FZMO01000337.1"/>
</dbReference>
<dbReference type="InterPro" id="IPR016181">
    <property type="entry name" value="Acyl_CoA_acyltransferase"/>
</dbReference>
<keyword evidence="2" id="KW-0689">Ribosomal protein</keyword>
<dbReference type="GO" id="GO:0005840">
    <property type="term" value="C:ribosome"/>
    <property type="evidence" value="ECO:0007669"/>
    <property type="project" value="UniProtKB-KW"/>
</dbReference>
<accession>A0A2I2KWR9</accession>
<dbReference type="GO" id="GO:0016747">
    <property type="term" value="F:acyltransferase activity, transferring groups other than amino-acyl groups"/>
    <property type="evidence" value="ECO:0007669"/>
    <property type="project" value="InterPro"/>
</dbReference>
<evidence type="ECO:0000313" key="2">
    <source>
        <dbReference type="EMBL" id="SNQ50109.1"/>
    </source>
</evidence>